<dbReference type="PROSITE" id="PS00108">
    <property type="entry name" value="PROTEIN_KINASE_ST"/>
    <property type="match status" value="1"/>
</dbReference>
<dbReference type="InterPro" id="IPR000719">
    <property type="entry name" value="Prot_kinase_dom"/>
</dbReference>
<keyword evidence="5 10" id="KW-0547">Nucleotide-binding</keyword>
<dbReference type="Gene3D" id="1.10.510.10">
    <property type="entry name" value="Transferase(Phosphotransferase) domain 1"/>
    <property type="match status" value="1"/>
</dbReference>
<gene>
    <name evidence="14" type="ORF">WJX74_007415</name>
</gene>
<evidence type="ECO:0000256" key="7">
    <source>
        <dbReference type="ARBA" id="ARBA00022840"/>
    </source>
</evidence>
<keyword evidence="4" id="KW-0808">Transferase</keyword>
<proteinExistence type="predicted"/>
<dbReference type="CDD" id="cd05123">
    <property type="entry name" value="STKc_AGC"/>
    <property type="match status" value="1"/>
</dbReference>
<evidence type="ECO:0000256" key="9">
    <source>
        <dbReference type="ARBA" id="ARBA00048679"/>
    </source>
</evidence>
<comment type="catalytic activity">
    <reaction evidence="8">
        <text>L-threonyl-[protein] + ATP = O-phospho-L-threonyl-[protein] + ADP + H(+)</text>
        <dbReference type="Rhea" id="RHEA:46608"/>
        <dbReference type="Rhea" id="RHEA-COMP:11060"/>
        <dbReference type="Rhea" id="RHEA-COMP:11605"/>
        <dbReference type="ChEBI" id="CHEBI:15378"/>
        <dbReference type="ChEBI" id="CHEBI:30013"/>
        <dbReference type="ChEBI" id="CHEBI:30616"/>
        <dbReference type="ChEBI" id="CHEBI:61977"/>
        <dbReference type="ChEBI" id="CHEBI:456216"/>
        <dbReference type="EC" id="2.7.11.1"/>
    </reaction>
</comment>
<sequence length="584" mass="64477">MVNTWVVAVLRSVALELGPERQRASPEALISTWAPCQPQEHIGLAASGALGYSRSCESRPRIVALIPSRAQSVLGFSCADSLLQKHQQREERGEFHLWREPMPLNPFASAFVPGWTQKPGVADTQAKPSAVEDSSSQAESLTPPVFPEVSQAAPTVPPIETPFAATKAASTNSSADEALQLEFEDLFQRGAHESDDEPSTSSAHGSIGLQRKSIDITKTFSVGEQLVEMEPEQEQASTSGRPEPEPPGKRGPDDFELLSVVGKGAFGKVFQVRDKCSGKIFAMKVMRKDRVLEREHSTYVRAERDILTSVVHPYIVRMRFSFQTTTKLYLVLDFINGGHLFYNLYRQGIFDEKLTCLYTAEMVLAISHLHSLGVVHRDLKPENVLLDSDGHIRITDFGLAKGDMTDDVDRRTNSLIGTMEYMAPEIVAGKGHGKAVDWWSIGILVYEMLAGRPPFNNKSRGQLQKQIMAAKLKLPPYLSSDAQSLLKGLLHKEAPKRLGYGPNGSAAVKAHPFFRSINWKTLQERQVPSPFKPEVGREDSTENFDRIWTDLPAEDSPCGSPTAELDFAGFTYSAPSLLAEQMMA</sequence>
<dbReference type="Pfam" id="PF00069">
    <property type="entry name" value="Pkinase"/>
    <property type="match status" value="1"/>
</dbReference>
<name>A0AAW1RJ58_9CHLO</name>
<keyword evidence="2" id="KW-0723">Serine/threonine-protein kinase</keyword>
<dbReference type="PROSITE" id="PS00107">
    <property type="entry name" value="PROTEIN_KINASE_ATP"/>
    <property type="match status" value="1"/>
</dbReference>
<feature type="region of interest" description="Disordered" evidence="11">
    <location>
        <begin position="228"/>
        <end position="254"/>
    </location>
</feature>
<dbReference type="InterPro" id="IPR017441">
    <property type="entry name" value="Protein_kinase_ATP_BS"/>
</dbReference>
<evidence type="ECO:0000256" key="3">
    <source>
        <dbReference type="ARBA" id="ARBA00022553"/>
    </source>
</evidence>
<accession>A0AAW1RJ58</accession>
<feature type="region of interest" description="Disordered" evidence="11">
    <location>
        <begin position="115"/>
        <end position="142"/>
    </location>
</feature>
<dbReference type="InterPro" id="IPR045270">
    <property type="entry name" value="STKc_AGC"/>
</dbReference>
<dbReference type="PROSITE" id="PS50011">
    <property type="entry name" value="PROTEIN_KINASE_DOM"/>
    <property type="match status" value="1"/>
</dbReference>
<keyword evidence="15" id="KW-1185">Reference proteome</keyword>
<dbReference type="EC" id="2.7.11.1" evidence="1"/>
<feature type="compositionally biased region" description="Basic and acidic residues" evidence="11">
    <location>
        <begin position="242"/>
        <end position="253"/>
    </location>
</feature>
<dbReference type="InterPro" id="IPR000961">
    <property type="entry name" value="AGC-kinase_C"/>
</dbReference>
<evidence type="ECO:0000313" key="15">
    <source>
        <dbReference type="Proteomes" id="UP001438707"/>
    </source>
</evidence>
<evidence type="ECO:0000256" key="1">
    <source>
        <dbReference type="ARBA" id="ARBA00012513"/>
    </source>
</evidence>
<dbReference type="FunFam" id="3.30.200.20:FF:000048">
    <property type="entry name" value="Non-specific serine/threonine protein kinase"/>
    <property type="match status" value="1"/>
</dbReference>
<evidence type="ECO:0000313" key="14">
    <source>
        <dbReference type="EMBL" id="KAK9833839.1"/>
    </source>
</evidence>
<dbReference type="SMART" id="SM00220">
    <property type="entry name" value="S_TKc"/>
    <property type="match status" value="1"/>
</dbReference>
<dbReference type="PANTHER" id="PTHR24351">
    <property type="entry name" value="RIBOSOMAL PROTEIN S6 KINASE"/>
    <property type="match status" value="1"/>
</dbReference>
<feature type="domain" description="AGC-kinase C-terminal" evidence="13">
    <location>
        <begin position="515"/>
        <end position="582"/>
    </location>
</feature>
<evidence type="ECO:0000256" key="10">
    <source>
        <dbReference type="PROSITE-ProRule" id="PRU10141"/>
    </source>
</evidence>
<dbReference type="Gene3D" id="3.30.200.20">
    <property type="entry name" value="Phosphorylase Kinase, domain 1"/>
    <property type="match status" value="1"/>
</dbReference>
<dbReference type="Proteomes" id="UP001438707">
    <property type="component" value="Unassembled WGS sequence"/>
</dbReference>
<keyword evidence="6" id="KW-0418">Kinase</keyword>
<dbReference type="InterPro" id="IPR011009">
    <property type="entry name" value="Kinase-like_dom_sf"/>
</dbReference>
<dbReference type="PROSITE" id="PS51285">
    <property type="entry name" value="AGC_KINASE_CTER"/>
    <property type="match status" value="1"/>
</dbReference>
<organism evidence="14 15">
    <name type="scientific">Apatococcus lobatus</name>
    <dbReference type="NCBI Taxonomy" id="904363"/>
    <lineage>
        <taxon>Eukaryota</taxon>
        <taxon>Viridiplantae</taxon>
        <taxon>Chlorophyta</taxon>
        <taxon>core chlorophytes</taxon>
        <taxon>Trebouxiophyceae</taxon>
        <taxon>Chlorellales</taxon>
        <taxon>Chlorellaceae</taxon>
        <taxon>Apatococcus</taxon>
    </lineage>
</organism>
<dbReference type="EMBL" id="JALJOS010000010">
    <property type="protein sequence ID" value="KAK9833839.1"/>
    <property type="molecule type" value="Genomic_DNA"/>
</dbReference>
<dbReference type="GO" id="GO:0005524">
    <property type="term" value="F:ATP binding"/>
    <property type="evidence" value="ECO:0007669"/>
    <property type="project" value="UniProtKB-UniRule"/>
</dbReference>
<evidence type="ECO:0000259" key="12">
    <source>
        <dbReference type="PROSITE" id="PS50011"/>
    </source>
</evidence>
<dbReference type="AlphaFoldDB" id="A0AAW1RJ58"/>
<comment type="caution">
    <text evidence="14">The sequence shown here is derived from an EMBL/GenBank/DDBJ whole genome shotgun (WGS) entry which is preliminary data.</text>
</comment>
<evidence type="ECO:0000256" key="6">
    <source>
        <dbReference type="ARBA" id="ARBA00022777"/>
    </source>
</evidence>
<dbReference type="SUPFAM" id="SSF56112">
    <property type="entry name" value="Protein kinase-like (PK-like)"/>
    <property type="match status" value="1"/>
</dbReference>
<evidence type="ECO:0000256" key="5">
    <source>
        <dbReference type="ARBA" id="ARBA00022741"/>
    </source>
</evidence>
<comment type="catalytic activity">
    <reaction evidence="9">
        <text>L-seryl-[protein] + ATP = O-phospho-L-seryl-[protein] + ADP + H(+)</text>
        <dbReference type="Rhea" id="RHEA:17989"/>
        <dbReference type="Rhea" id="RHEA-COMP:9863"/>
        <dbReference type="Rhea" id="RHEA-COMP:11604"/>
        <dbReference type="ChEBI" id="CHEBI:15378"/>
        <dbReference type="ChEBI" id="CHEBI:29999"/>
        <dbReference type="ChEBI" id="CHEBI:30616"/>
        <dbReference type="ChEBI" id="CHEBI:83421"/>
        <dbReference type="ChEBI" id="CHEBI:456216"/>
        <dbReference type="EC" id="2.7.11.1"/>
    </reaction>
</comment>
<evidence type="ECO:0000256" key="8">
    <source>
        <dbReference type="ARBA" id="ARBA00047899"/>
    </source>
</evidence>
<dbReference type="InterPro" id="IPR008271">
    <property type="entry name" value="Ser/Thr_kinase_AS"/>
</dbReference>
<reference evidence="14 15" key="1">
    <citation type="journal article" date="2024" name="Nat. Commun.">
        <title>Phylogenomics reveals the evolutionary origins of lichenization in chlorophyte algae.</title>
        <authorList>
            <person name="Puginier C."/>
            <person name="Libourel C."/>
            <person name="Otte J."/>
            <person name="Skaloud P."/>
            <person name="Haon M."/>
            <person name="Grisel S."/>
            <person name="Petersen M."/>
            <person name="Berrin J.G."/>
            <person name="Delaux P.M."/>
            <person name="Dal Grande F."/>
            <person name="Keller J."/>
        </authorList>
    </citation>
    <scope>NUCLEOTIDE SEQUENCE [LARGE SCALE GENOMIC DNA]</scope>
    <source>
        <strain evidence="14 15">SAG 2145</strain>
    </source>
</reference>
<evidence type="ECO:0000256" key="2">
    <source>
        <dbReference type="ARBA" id="ARBA00022527"/>
    </source>
</evidence>
<dbReference type="FunFam" id="1.10.510.10:FF:000713">
    <property type="entry name" value="Non-specific serine/threonine protein kinase"/>
    <property type="match status" value="1"/>
</dbReference>
<dbReference type="SMART" id="SM00133">
    <property type="entry name" value="S_TK_X"/>
    <property type="match status" value="1"/>
</dbReference>
<keyword evidence="7 10" id="KW-0067">ATP-binding</keyword>
<evidence type="ECO:0000256" key="4">
    <source>
        <dbReference type="ARBA" id="ARBA00022679"/>
    </source>
</evidence>
<feature type="binding site" evidence="10">
    <location>
        <position position="284"/>
    </location>
    <ligand>
        <name>ATP</name>
        <dbReference type="ChEBI" id="CHEBI:30616"/>
    </ligand>
</feature>
<protein>
    <recommendedName>
        <fullName evidence="1">non-specific serine/threonine protein kinase</fullName>
        <ecNumber evidence="1">2.7.11.1</ecNumber>
    </recommendedName>
</protein>
<dbReference type="GO" id="GO:0004674">
    <property type="term" value="F:protein serine/threonine kinase activity"/>
    <property type="evidence" value="ECO:0007669"/>
    <property type="project" value="UniProtKB-KW"/>
</dbReference>
<keyword evidence="3" id="KW-0597">Phosphoprotein</keyword>
<evidence type="ECO:0000259" key="13">
    <source>
        <dbReference type="PROSITE" id="PS51285"/>
    </source>
</evidence>
<evidence type="ECO:0000256" key="11">
    <source>
        <dbReference type="SAM" id="MobiDB-lite"/>
    </source>
</evidence>
<feature type="domain" description="Protein kinase" evidence="12">
    <location>
        <begin position="255"/>
        <end position="514"/>
    </location>
</feature>